<dbReference type="Gene3D" id="3.90.180.10">
    <property type="entry name" value="Medium-chain alcohol dehydrogenases, catalytic domain"/>
    <property type="match status" value="1"/>
</dbReference>
<proteinExistence type="predicted"/>
<dbReference type="PANTHER" id="PTHR48106:SF8">
    <property type="entry name" value="OS02G0805600 PROTEIN"/>
    <property type="match status" value="1"/>
</dbReference>
<reference evidence="4" key="2">
    <citation type="submission" date="2021-08" db="EMBL/GenBank/DDBJ databases">
        <authorList>
            <person name="Tani A."/>
            <person name="Ola A."/>
            <person name="Ogura Y."/>
            <person name="Katsura K."/>
            <person name="Hayashi T."/>
        </authorList>
    </citation>
    <scope>NUCLEOTIDE SEQUENCE</scope>
    <source>
        <strain evidence="4">LMG 23639</strain>
    </source>
</reference>
<dbReference type="InterPro" id="IPR036291">
    <property type="entry name" value="NAD(P)-bd_dom_sf"/>
</dbReference>
<dbReference type="Pfam" id="PF08240">
    <property type="entry name" value="ADH_N"/>
    <property type="match status" value="1"/>
</dbReference>
<dbReference type="EMBL" id="BPQR01000019">
    <property type="protein sequence ID" value="GJE05888.1"/>
    <property type="molecule type" value="Genomic_DNA"/>
</dbReference>
<feature type="domain" description="Enoyl reductase (ER)" evidence="3">
    <location>
        <begin position="18"/>
        <end position="332"/>
    </location>
</feature>
<keyword evidence="2" id="KW-0560">Oxidoreductase</keyword>
<dbReference type="InterPro" id="IPR011032">
    <property type="entry name" value="GroES-like_sf"/>
</dbReference>
<evidence type="ECO:0000313" key="5">
    <source>
        <dbReference type="Proteomes" id="UP001055102"/>
    </source>
</evidence>
<dbReference type="InterPro" id="IPR020843">
    <property type="entry name" value="ER"/>
</dbReference>
<gene>
    <name evidence="4" type="ORF">AOPFMNJM_1194</name>
</gene>
<dbReference type="CDD" id="cd05276">
    <property type="entry name" value="p53_inducible_oxidoreductase"/>
    <property type="match status" value="1"/>
</dbReference>
<name>A0ABQ4SVJ3_9HYPH</name>
<keyword evidence="5" id="KW-1185">Reference proteome</keyword>
<dbReference type="RefSeq" id="WP_238274552.1">
    <property type="nucleotide sequence ID" value="NZ_BPQR01000019.1"/>
</dbReference>
<sequence length="336" mass="35026">MTGTLPETMRRIRFDGAGGPEVAKVETAPLPKPGPGQVLVEVVAAGVNRPDVMQRQGLYPPPKGATEIPGLEIAGRVVAQGEGVSEPAIGAEVCALVISGGYAEFAVAEAAQCLPRPAPLSLVDAAGIPETFFTVYSTVIQRGRLKAGETFLVHGGSSGIGSTAIQIAKRHGARVITTAGSAEKCRFCEALGADAAINYREADFAEEIKTITGGKGVDVILDMIGASYLQKNLSALAVEGRLVLIALMGGHKAETVNITPIMLKRLTFTGATLRARPNADKAEIAEGLRRDVWPDLDSGAIRPVVHATFPLEAAAEAHALMESSAHLGKILLVTGR</sequence>
<reference evidence="4" key="1">
    <citation type="journal article" date="2021" name="Front. Microbiol.">
        <title>Comprehensive Comparative Genomics and Phenotyping of Methylobacterium Species.</title>
        <authorList>
            <person name="Alessa O."/>
            <person name="Ogura Y."/>
            <person name="Fujitani Y."/>
            <person name="Takami H."/>
            <person name="Hayashi T."/>
            <person name="Sahin N."/>
            <person name="Tani A."/>
        </authorList>
    </citation>
    <scope>NUCLEOTIDE SEQUENCE</scope>
    <source>
        <strain evidence="4">LMG 23639</strain>
    </source>
</reference>
<organism evidence="4 5">
    <name type="scientific">Methylobacterium jeotgali</name>
    <dbReference type="NCBI Taxonomy" id="381630"/>
    <lineage>
        <taxon>Bacteria</taxon>
        <taxon>Pseudomonadati</taxon>
        <taxon>Pseudomonadota</taxon>
        <taxon>Alphaproteobacteria</taxon>
        <taxon>Hyphomicrobiales</taxon>
        <taxon>Methylobacteriaceae</taxon>
        <taxon>Methylobacterium</taxon>
    </lineage>
</organism>
<dbReference type="InterPro" id="IPR014189">
    <property type="entry name" value="Quinone_OxRdtase_PIG3"/>
</dbReference>
<dbReference type="InterPro" id="IPR013154">
    <property type="entry name" value="ADH-like_N"/>
</dbReference>
<dbReference type="PANTHER" id="PTHR48106">
    <property type="entry name" value="QUINONE OXIDOREDUCTASE PIG3-RELATED"/>
    <property type="match status" value="1"/>
</dbReference>
<dbReference type="InterPro" id="IPR013149">
    <property type="entry name" value="ADH-like_C"/>
</dbReference>
<dbReference type="SUPFAM" id="SSF50129">
    <property type="entry name" value="GroES-like"/>
    <property type="match status" value="1"/>
</dbReference>
<evidence type="ECO:0000256" key="2">
    <source>
        <dbReference type="ARBA" id="ARBA00023002"/>
    </source>
</evidence>
<dbReference type="Proteomes" id="UP001055102">
    <property type="component" value="Unassembled WGS sequence"/>
</dbReference>
<evidence type="ECO:0000313" key="4">
    <source>
        <dbReference type="EMBL" id="GJE05888.1"/>
    </source>
</evidence>
<dbReference type="Gene3D" id="3.40.50.720">
    <property type="entry name" value="NAD(P)-binding Rossmann-like Domain"/>
    <property type="match status" value="1"/>
</dbReference>
<comment type="caution">
    <text evidence="4">The sequence shown here is derived from an EMBL/GenBank/DDBJ whole genome shotgun (WGS) entry which is preliminary data.</text>
</comment>
<dbReference type="SUPFAM" id="SSF51735">
    <property type="entry name" value="NAD(P)-binding Rossmann-fold domains"/>
    <property type="match status" value="1"/>
</dbReference>
<dbReference type="SMART" id="SM00829">
    <property type="entry name" value="PKS_ER"/>
    <property type="match status" value="1"/>
</dbReference>
<keyword evidence="1" id="KW-0521">NADP</keyword>
<protein>
    <submittedName>
        <fullName evidence="4">2-haloacrylate reductase</fullName>
    </submittedName>
</protein>
<accession>A0ABQ4SVJ3</accession>
<evidence type="ECO:0000259" key="3">
    <source>
        <dbReference type="SMART" id="SM00829"/>
    </source>
</evidence>
<evidence type="ECO:0000256" key="1">
    <source>
        <dbReference type="ARBA" id="ARBA00022857"/>
    </source>
</evidence>
<dbReference type="Pfam" id="PF00107">
    <property type="entry name" value="ADH_zinc_N"/>
    <property type="match status" value="1"/>
</dbReference>
<dbReference type="NCBIfam" id="TIGR02824">
    <property type="entry name" value="quinone_pig3"/>
    <property type="match status" value="1"/>
</dbReference>